<gene>
    <name evidence="22" type="primary">Fur1</name>
    <name evidence="22" type="ORF">CEXT_352291</name>
</gene>
<evidence type="ECO:0000256" key="9">
    <source>
        <dbReference type="ARBA" id="ARBA00023136"/>
    </source>
</evidence>
<evidence type="ECO:0000256" key="14">
    <source>
        <dbReference type="ARBA" id="ARBA00038993"/>
    </source>
</evidence>
<dbReference type="Gene3D" id="3.40.50.200">
    <property type="entry name" value="Peptidase S8/S53 domain"/>
    <property type="match status" value="1"/>
</dbReference>
<dbReference type="Pfam" id="PF01483">
    <property type="entry name" value="P_proprotein"/>
    <property type="match status" value="1"/>
</dbReference>
<dbReference type="GO" id="GO:0005886">
    <property type="term" value="C:plasma membrane"/>
    <property type="evidence" value="ECO:0007669"/>
    <property type="project" value="GOC"/>
</dbReference>
<evidence type="ECO:0000256" key="5">
    <source>
        <dbReference type="ARBA" id="ARBA00022685"/>
    </source>
</evidence>
<evidence type="ECO:0000256" key="3">
    <source>
        <dbReference type="ARBA" id="ARBA00005325"/>
    </source>
</evidence>
<name>A0AAV4V5K2_CAEEX</name>
<keyword evidence="9" id="KW-0472">Membrane</keyword>
<evidence type="ECO:0000256" key="8">
    <source>
        <dbReference type="ARBA" id="ARBA00022825"/>
    </source>
</evidence>
<evidence type="ECO:0000313" key="22">
    <source>
        <dbReference type="EMBL" id="GIY65293.1"/>
    </source>
</evidence>
<evidence type="ECO:0000256" key="18">
    <source>
        <dbReference type="PIRSR" id="PIRSR615500-1"/>
    </source>
</evidence>
<dbReference type="AlphaFoldDB" id="A0AAV4V5K2"/>
<keyword evidence="4 19" id="KW-0645">Protease</keyword>
<dbReference type="GO" id="GO:0000139">
    <property type="term" value="C:Golgi membrane"/>
    <property type="evidence" value="ECO:0007669"/>
    <property type="project" value="UniProtKB-SubCell"/>
</dbReference>
<dbReference type="PANTHER" id="PTHR42884:SF3">
    <property type="entry name" value="FURIN-LIKE PROTEASE 1, ISOFORMS 1_1-X_2"/>
    <property type="match status" value="1"/>
</dbReference>
<keyword evidence="12" id="KW-0325">Glycoprotein</keyword>
<dbReference type="InterPro" id="IPR022398">
    <property type="entry name" value="Peptidase_S8_His-AS"/>
</dbReference>
<dbReference type="SUPFAM" id="SSF52743">
    <property type="entry name" value="Subtilisin-like"/>
    <property type="match status" value="1"/>
</dbReference>
<dbReference type="GO" id="GO:0001941">
    <property type="term" value="P:postsynaptic membrane organization"/>
    <property type="evidence" value="ECO:0007669"/>
    <property type="project" value="UniProtKB-ARBA"/>
</dbReference>
<comment type="catalytic activity">
    <reaction evidence="13">
        <text>Release of mature proteins from their proproteins by cleavage of -Arg-Xaa-Yaa-Arg-|-Zaa- bonds, where Xaa can be any amino acid and Yaa is Arg or Lys. Releases albumin, complement component C3 and von Willebrand factor from their respective precursors.</text>
        <dbReference type="EC" id="3.4.21.75"/>
    </reaction>
</comment>
<protein>
    <recommendedName>
        <fullName evidence="14">furin</fullName>
        <ecNumber evidence="14">3.4.21.75</ecNumber>
    </recommendedName>
    <alternativeName>
        <fullName evidence="16">Kex2-like endoprotease 1</fullName>
    </alternativeName>
    <alternativeName>
        <fullName evidence="17">dKLIP-1</fullName>
    </alternativeName>
</protein>
<evidence type="ECO:0000313" key="23">
    <source>
        <dbReference type="Proteomes" id="UP001054945"/>
    </source>
</evidence>
<dbReference type="CDD" id="cd04059">
    <property type="entry name" value="Peptidases_S8_Protein_convertases_Kexins_Furin-like"/>
    <property type="match status" value="1"/>
</dbReference>
<dbReference type="FunFam" id="3.30.70.850:FF:000001">
    <property type="entry name" value="Proprotein convertase subtilisin/kexin type 5"/>
    <property type="match status" value="1"/>
</dbReference>
<feature type="compositionally biased region" description="Basic and acidic residues" evidence="20">
    <location>
        <begin position="621"/>
        <end position="637"/>
    </location>
</feature>
<comment type="caution">
    <text evidence="22">The sequence shown here is derived from an EMBL/GenBank/DDBJ whole genome shotgun (WGS) entry which is preliminary data.</text>
</comment>
<dbReference type="InterPro" id="IPR015500">
    <property type="entry name" value="Peptidase_S8_subtilisin-rel"/>
</dbReference>
<feature type="active site" description="Charge relay system" evidence="18 19">
    <location>
        <position position="219"/>
    </location>
</feature>
<accession>A0AAV4V5K2</accession>
<dbReference type="PROSITE" id="PS00137">
    <property type="entry name" value="SUBTILASE_HIS"/>
    <property type="match status" value="1"/>
</dbReference>
<keyword evidence="11" id="KW-1015">Disulfide bond</keyword>
<dbReference type="InterPro" id="IPR008979">
    <property type="entry name" value="Galactose-bd-like_sf"/>
</dbReference>
<dbReference type="GO" id="GO:0004252">
    <property type="term" value="F:serine-type endopeptidase activity"/>
    <property type="evidence" value="ECO:0007669"/>
    <property type="project" value="UniProtKB-UniRule"/>
</dbReference>
<evidence type="ECO:0000256" key="16">
    <source>
        <dbReference type="ARBA" id="ARBA00076029"/>
    </source>
</evidence>
<evidence type="ECO:0000256" key="2">
    <source>
        <dbReference type="ARBA" id="ARBA00004653"/>
    </source>
</evidence>
<dbReference type="InterPro" id="IPR023827">
    <property type="entry name" value="Peptidase_S8_Asp-AS"/>
</dbReference>
<evidence type="ECO:0000256" key="11">
    <source>
        <dbReference type="ARBA" id="ARBA00023157"/>
    </source>
</evidence>
<dbReference type="EMBL" id="BPLR01013980">
    <property type="protein sequence ID" value="GIY65293.1"/>
    <property type="molecule type" value="Genomic_DNA"/>
</dbReference>
<dbReference type="InterPro" id="IPR023828">
    <property type="entry name" value="Peptidase_S8_Ser-AS"/>
</dbReference>
<feature type="domain" description="P/Homo B" evidence="21">
    <location>
        <begin position="468"/>
        <end position="598"/>
    </location>
</feature>
<dbReference type="InterPro" id="IPR034182">
    <property type="entry name" value="Kexin/furin"/>
</dbReference>
<dbReference type="Pfam" id="PF00082">
    <property type="entry name" value="Peptidase_S8"/>
    <property type="match status" value="1"/>
</dbReference>
<proteinExistence type="inferred from homology"/>
<evidence type="ECO:0000256" key="1">
    <source>
        <dbReference type="ARBA" id="ARBA00001913"/>
    </source>
</evidence>
<dbReference type="InterPro" id="IPR002884">
    <property type="entry name" value="P_dom"/>
</dbReference>
<evidence type="ECO:0000256" key="19">
    <source>
        <dbReference type="PROSITE-ProRule" id="PRU01240"/>
    </source>
</evidence>
<dbReference type="SUPFAM" id="SSF49785">
    <property type="entry name" value="Galactose-binding domain-like"/>
    <property type="match status" value="1"/>
</dbReference>
<dbReference type="PROSITE" id="PS51892">
    <property type="entry name" value="SUBTILASE"/>
    <property type="match status" value="1"/>
</dbReference>
<dbReference type="Pfam" id="PF16470">
    <property type="entry name" value="S8_pro-domain"/>
    <property type="match status" value="1"/>
</dbReference>
<dbReference type="PANTHER" id="PTHR42884">
    <property type="entry name" value="PROPROTEIN CONVERTASE SUBTILISIN/KEXIN-RELATED"/>
    <property type="match status" value="1"/>
</dbReference>
<feature type="active site" description="Charge relay system" evidence="18 19">
    <location>
        <position position="393"/>
    </location>
</feature>
<evidence type="ECO:0000256" key="17">
    <source>
        <dbReference type="ARBA" id="ARBA00077026"/>
    </source>
</evidence>
<evidence type="ECO:0000256" key="10">
    <source>
        <dbReference type="ARBA" id="ARBA00023145"/>
    </source>
</evidence>
<dbReference type="GO" id="GO:0097090">
    <property type="term" value="P:presynaptic membrane organization"/>
    <property type="evidence" value="ECO:0007669"/>
    <property type="project" value="UniProtKB-ARBA"/>
</dbReference>
<keyword evidence="7 19" id="KW-0378">Hydrolase</keyword>
<dbReference type="FunFam" id="3.40.50.200:FF:000001">
    <property type="entry name" value="Furin 2, isoform B"/>
    <property type="match status" value="1"/>
</dbReference>
<keyword evidence="23" id="KW-1185">Reference proteome</keyword>
<evidence type="ECO:0000256" key="13">
    <source>
        <dbReference type="ARBA" id="ARBA00035756"/>
    </source>
</evidence>
<evidence type="ECO:0000256" key="6">
    <source>
        <dbReference type="ARBA" id="ARBA00022729"/>
    </source>
</evidence>
<evidence type="ECO:0000256" key="7">
    <source>
        <dbReference type="ARBA" id="ARBA00022801"/>
    </source>
</evidence>
<dbReference type="Gene3D" id="2.60.120.260">
    <property type="entry name" value="Galactose-binding domain-like"/>
    <property type="match status" value="1"/>
</dbReference>
<dbReference type="GO" id="GO:0008039">
    <property type="term" value="P:synaptic target recognition"/>
    <property type="evidence" value="ECO:0007669"/>
    <property type="project" value="UniProtKB-ARBA"/>
</dbReference>
<sequence length="706" mass="77780">MPVLTGNETSLVPLSSVKPCLDLSCFINYLSLPYFELGQMSTHHDKVAANLYSDQFVVQIPGGAPVAKEFAEDHGFTYLGEMHDNHYHLQHRNIVKRSIEKSSAHHELLSKDERVSSFSQQIIKRRTKRDLQTFAVNINDPSWPDMWYLNRGKGLDMNVQEAWKEGATGKGVVITILDDGLEKDHPDLVQNYDPDASFDINDQDLDPQPRYDLTNSNRHGTRCAGEVAAIANNSLCSIGIAFDAKVGGIRMLDGEVTDAVEARSLSHNPHHVDIYSASWGPDDNGLTVDGPNKLATLAFKLGVEKGRNGLGNIFVWASGNGGRKADNCNCDGYTTSIWTLSISSATENGLVPWYSEACSSTLASTYSSGSAGEKRIMTTDLHHGCTDGHTGTSASAPLAAAICALALQANSNLTWRDMQHIVVRTANPANLFARDWATNGVGRNVSHSFGYGMMDAHAMVKLAKMWNTVPEQKSCEIRGFHIDKVIVPGNKAVATLTVSCDNVKYLEHVQAKLSISAVRRGDLHIYLTSPMGTKSTLLDLRPLDSSMEGFIDWPFMTVHSWGENPNGEWKLEVFNDGKRTGPAQLQDWHLVLYGTSENPDGLEFKKNKSIFARHVSESATDQDHYSHDSRKSSDHKPIQHEVSDIISILNKGVVNPDSDSSFNNVLTQEDKVRSGNLKLSNDAADIVINQVVPFVLAFVHFLDFFI</sequence>
<comment type="subcellular location">
    <subcellularLocation>
        <location evidence="2">Golgi apparatus membrane</location>
        <topology evidence="2">Multi-pass membrane protein</topology>
    </subcellularLocation>
</comment>
<evidence type="ECO:0000259" key="21">
    <source>
        <dbReference type="PROSITE" id="PS51829"/>
    </source>
</evidence>
<dbReference type="InterPro" id="IPR038466">
    <property type="entry name" value="S8_pro-domain_sf"/>
</dbReference>
<reference evidence="22 23" key="1">
    <citation type="submission" date="2021-06" db="EMBL/GenBank/DDBJ databases">
        <title>Caerostris extrusa draft genome.</title>
        <authorList>
            <person name="Kono N."/>
            <person name="Arakawa K."/>
        </authorList>
    </citation>
    <scope>NUCLEOTIDE SEQUENCE [LARGE SCALE GENOMIC DNA]</scope>
</reference>
<dbReference type="InterPro" id="IPR000209">
    <property type="entry name" value="Peptidase_S8/S53_dom"/>
</dbReference>
<keyword evidence="10" id="KW-0865">Zymogen</keyword>
<evidence type="ECO:0000256" key="20">
    <source>
        <dbReference type="SAM" id="MobiDB-lite"/>
    </source>
</evidence>
<dbReference type="GO" id="GO:0005802">
    <property type="term" value="C:trans-Golgi network"/>
    <property type="evidence" value="ECO:0007669"/>
    <property type="project" value="TreeGrafter"/>
</dbReference>
<dbReference type="InterPro" id="IPR032815">
    <property type="entry name" value="S8_pro-domain"/>
</dbReference>
<evidence type="ECO:0000256" key="4">
    <source>
        <dbReference type="ARBA" id="ARBA00022670"/>
    </source>
</evidence>
<organism evidence="22 23">
    <name type="scientific">Caerostris extrusa</name>
    <name type="common">Bark spider</name>
    <name type="synonym">Caerostris bankana</name>
    <dbReference type="NCBI Taxonomy" id="172846"/>
    <lineage>
        <taxon>Eukaryota</taxon>
        <taxon>Metazoa</taxon>
        <taxon>Ecdysozoa</taxon>
        <taxon>Arthropoda</taxon>
        <taxon>Chelicerata</taxon>
        <taxon>Arachnida</taxon>
        <taxon>Araneae</taxon>
        <taxon>Araneomorphae</taxon>
        <taxon>Entelegynae</taxon>
        <taxon>Araneoidea</taxon>
        <taxon>Araneidae</taxon>
        <taxon>Caerostris</taxon>
    </lineage>
</organism>
<dbReference type="InterPro" id="IPR036852">
    <property type="entry name" value="Peptidase_S8/S53_dom_sf"/>
</dbReference>
<feature type="region of interest" description="Disordered" evidence="20">
    <location>
        <begin position="617"/>
        <end position="637"/>
    </location>
</feature>
<dbReference type="Gene3D" id="3.30.70.850">
    <property type="entry name" value="Peptidase S8, pro-domain"/>
    <property type="match status" value="1"/>
</dbReference>
<keyword evidence="5" id="KW-0165">Cleavage on pair of basic residues</keyword>
<dbReference type="GO" id="GO:0016486">
    <property type="term" value="P:peptide hormone processing"/>
    <property type="evidence" value="ECO:0007669"/>
    <property type="project" value="TreeGrafter"/>
</dbReference>
<keyword evidence="8 19" id="KW-0720">Serine protease</keyword>
<dbReference type="PRINTS" id="PR00723">
    <property type="entry name" value="SUBTILISIN"/>
</dbReference>
<dbReference type="SUPFAM" id="SSF54897">
    <property type="entry name" value="Protease propeptides/inhibitors"/>
    <property type="match status" value="1"/>
</dbReference>
<keyword evidence="6" id="KW-0732">Signal</keyword>
<dbReference type="FunFam" id="2.60.120.260:FF:000006">
    <property type="entry name" value="Proprotein convertase subtilisin/kexin type 5"/>
    <property type="match status" value="1"/>
</dbReference>
<dbReference type="PROSITE" id="PS51829">
    <property type="entry name" value="P_HOMO_B"/>
    <property type="match status" value="1"/>
</dbReference>
<comment type="cofactor">
    <cofactor evidence="1">
        <name>Ca(2+)</name>
        <dbReference type="ChEBI" id="CHEBI:29108"/>
    </cofactor>
</comment>
<evidence type="ECO:0000256" key="15">
    <source>
        <dbReference type="ARBA" id="ARBA00053600"/>
    </source>
</evidence>
<dbReference type="GO" id="GO:0097688">
    <property type="term" value="P:glutamate receptor clustering"/>
    <property type="evidence" value="ECO:0007669"/>
    <property type="project" value="UniProtKB-ARBA"/>
</dbReference>
<evidence type="ECO:0000256" key="12">
    <source>
        <dbReference type="ARBA" id="ARBA00023180"/>
    </source>
</evidence>
<dbReference type="PROSITE" id="PS00138">
    <property type="entry name" value="SUBTILASE_SER"/>
    <property type="match status" value="1"/>
</dbReference>
<dbReference type="EC" id="3.4.21.75" evidence="14"/>
<feature type="active site" description="Charge relay system" evidence="18 19">
    <location>
        <position position="178"/>
    </location>
</feature>
<dbReference type="Proteomes" id="UP001054945">
    <property type="component" value="Unassembled WGS sequence"/>
</dbReference>
<dbReference type="PROSITE" id="PS00136">
    <property type="entry name" value="SUBTILASE_ASP"/>
    <property type="match status" value="1"/>
</dbReference>
<comment type="function">
    <text evidence="15">Furin is likely to represent the ubiquitous endoprotease activity within constitutive secretory pathways and capable of cleavage at the RX(K/R)R consensus motif.</text>
</comment>
<comment type="similarity">
    <text evidence="3">Belongs to the peptidase S8 family. Furin subfamily.</text>
</comment>